<reference evidence="4" key="3">
    <citation type="journal article" date="2021" name="Syst. Appl. Microbiol.">
        <title>Roseomonas hellenica sp. nov., isolated from roots of wild-growing Alkanna tinctoria.</title>
        <authorList>
            <person name="Rat A."/>
            <person name="Naranjo H.D."/>
            <person name="Lebbe L."/>
            <person name="Cnockaert M."/>
            <person name="Krigas N."/>
            <person name="Grigoriadou K."/>
            <person name="Maloupa E."/>
            <person name="Willems A."/>
        </authorList>
    </citation>
    <scope>NUCLEOTIDE SEQUENCE</scope>
    <source>
        <strain evidence="4">LMG 31161</strain>
    </source>
</reference>
<evidence type="ECO:0000313" key="6">
    <source>
        <dbReference type="Proteomes" id="UP000746741"/>
    </source>
</evidence>
<accession>A0A9X9WP72</accession>
<dbReference type="Pfam" id="PF01757">
    <property type="entry name" value="Acyl_transf_3"/>
    <property type="match status" value="1"/>
</dbReference>
<keyword evidence="1" id="KW-1133">Transmembrane helix</keyword>
<keyword evidence="4" id="KW-0808">Transferase</keyword>
<dbReference type="Proteomes" id="UP001138708">
    <property type="component" value="Unassembled WGS sequence"/>
</dbReference>
<protein>
    <submittedName>
        <fullName evidence="4">Acyltransferase</fullName>
    </submittedName>
</protein>
<dbReference type="InterPro" id="IPR002656">
    <property type="entry name" value="Acyl_transf_3_dom"/>
</dbReference>
<keyword evidence="1" id="KW-0812">Transmembrane</keyword>
<name>A0A9X9WP72_9PROT</name>
<feature type="transmembrane region" description="Helical" evidence="1">
    <location>
        <begin position="364"/>
        <end position="383"/>
    </location>
</feature>
<feature type="transmembrane region" description="Helical" evidence="1">
    <location>
        <begin position="247"/>
        <end position="264"/>
    </location>
</feature>
<dbReference type="PANTHER" id="PTHR23028">
    <property type="entry name" value="ACETYLTRANSFERASE"/>
    <property type="match status" value="1"/>
</dbReference>
<organism evidence="4 7">
    <name type="scientific">Neoroseomonas oryzicola</name>
    <dbReference type="NCBI Taxonomy" id="535904"/>
    <lineage>
        <taxon>Bacteria</taxon>
        <taxon>Pseudomonadati</taxon>
        <taxon>Pseudomonadota</taxon>
        <taxon>Alphaproteobacteria</taxon>
        <taxon>Acetobacterales</taxon>
        <taxon>Acetobacteraceae</taxon>
        <taxon>Neoroseomonas</taxon>
    </lineage>
</organism>
<sequence length="673" mass="72389">MLRHRHRLGLGAAGRPATAAELPDHIAVATGLRVDIQALRGLAILLVLLHHAEWPWVPAGFLGVDIFFVISGFLITGLIDQALDDGRFTFRDFYTRRIRRLFPAAYATLTLTALVAPFLLDPLEYRDFAPQLAGAFGFFANVVLWQQSSYFGSGAALKPLLHMWSLSIEEQFYILLPPALLLCPCRLRPALVALMVLVSAGLCFTLVQLSPSATFYMLPTRAWELGLGALAALALRRRAGLRGPWPLLRLACASALLLLPLLASKDSHPGLAALLACLATAILLLPGAPGGRWQAGLAPLVWLGNRSYSLYLLHWPLFVFASHVFIGPVPPSLRALIVLASLGGAALQYRFVEQRFRGLDLTPLRLAGFVLVPLLLVGATYVASRSLTTPTTVARGGGQGLSPACDFRDRFLPLAECRSPPTQGPTGTATLLWGDSFAMALSPGLAATTSGGLIQATRSVCGPFIDLAPINHGQNPRAWGESCIRFNRSVLDYIASQPEIGTVVLSSALVQYIPGGEARSWRQLVATPEGLSEQPQDLEALLHALAATVERLRELGKRVVLFAPPPIVGLDMGRCLDRAAAGRPTVSPFPDCSYTRATYEAARLPLRDLLATIRTIGDVPVIDLDVALCGSGMCATQMDGVPLYRDGDHLSGPGSRLLGEALDWGAWVDQVAR</sequence>
<feature type="transmembrane region" description="Helical" evidence="1">
    <location>
        <begin position="190"/>
        <end position="209"/>
    </location>
</feature>
<dbReference type="EMBL" id="JAAEDK010000081">
    <property type="protein sequence ID" value="MBR0662132.1"/>
    <property type="molecule type" value="Genomic_DNA"/>
</dbReference>
<evidence type="ECO:0000313" key="5">
    <source>
        <dbReference type="EMBL" id="NKE20243.1"/>
    </source>
</evidence>
<feature type="domain" description="SGNH" evidence="3">
    <location>
        <begin position="405"/>
        <end position="662"/>
    </location>
</feature>
<dbReference type="GO" id="GO:0009103">
    <property type="term" value="P:lipopolysaccharide biosynthetic process"/>
    <property type="evidence" value="ECO:0007669"/>
    <property type="project" value="TreeGrafter"/>
</dbReference>
<comment type="caution">
    <text evidence="4">The sequence shown here is derived from an EMBL/GenBank/DDBJ whole genome shotgun (WGS) entry which is preliminary data.</text>
</comment>
<proteinExistence type="predicted"/>
<keyword evidence="4" id="KW-0012">Acyltransferase</keyword>
<evidence type="ECO:0000259" key="3">
    <source>
        <dbReference type="Pfam" id="PF19040"/>
    </source>
</evidence>
<dbReference type="GO" id="GO:0016020">
    <property type="term" value="C:membrane"/>
    <property type="evidence" value="ECO:0007669"/>
    <property type="project" value="TreeGrafter"/>
</dbReference>
<keyword evidence="6" id="KW-1185">Reference proteome</keyword>
<dbReference type="Pfam" id="PF19040">
    <property type="entry name" value="SGNH"/>
    <property type="match status" value="1"/>
</dbReference>
<evidence type="ECO:0000259" key="2">
    <source>
        <dbReference type="Pfam" id="PF01757"/>
    </source>
</evidence>
<keyword evidence="1" id="KW-0472">Membrane</keyword>
<dbReference type="RefSeq" id="WP_168044247.1">
    <property type="nucleotide sequence ID" value="NZ_JAAEDK010000081.1"/>
</dbReference>
<dbReference type="PANTHER" id="PTHR23028:SF53">
    <property type="entry name" value="ACYL_TRANSF_3 DOMAIN-CONTAINING PROTEIN"/>
    <property type="match status" value="1"/>
</dbReference>
<reference evidence="5 6" key="2">
    <citation type="submission" date="2020-02" db="EMBL/GenBank/DDBJ databases">
        <authorList>
            <person name="Sun Q."/>
            <person name="Inoue M."/>
        </authorList>
    </citation>
    <scope>NUCLEOTIDE SEQUENCE [LARGE SCALE GENOMIC DNA]</scope>
    <source>
        <strain evidence="5 6">KCTC 22478</strain>
    </source>
</reference>
<dbReference type="InterPro" id="IPR043968">
    <property type="entry name" value="SGNH"/>
</dbReference>
<dbReference type="InterPro" id="IPR050879">
    <property type="entry name" value="Acyltransferase_3"/>
</dbReference>
<feature type="domain" description="Acyltransferase 3" evidence="2">
    <location>
        <begin position="35"/>
        <end position="346"/>
    </location>
</feature>
<evidence type="ECO:0000313" key="4">
    <source>
        <dbReference type="EMBL" id="MBR0662132.1"/>
    </source>
</evidence>
<dbReference type="EMBL" id="JAAVUP010000025">
    <property type="protein sequence ID" value="NKE20243.1"/>
    <property type="molecule type" value="Genomic_DNA"/>
</dbReference>
<feature type="transmembrane region" description="Helical" evidence="1">
    <location>
        <begin position="270"/>
        <end position="288"/>
    </location>
</feature>
<evidence type="ECO:0000313" key="7">
    <source>
        <dbReference type="Proteomes" id="UP001138708"/>
    </source>
</evidence>
<feature type="transmembrane region" description="Helical" evidence="1">
    <location>
        <begin position="100"/>
        <end position="120"/>
    </location>
</feature>
<evidence type="ECO:0000256" key="1">
    <source>
        <dbReference type="SAM" id="Phobius"/>
    </source>
</evidence>
<dbReference type="SUPFAM" id="SSF52266">
    <property type="entry name" value="SGNH hydrolase"/>
    <property type="match status" value="1"/>
</dbReference>
<dbReference type="GO" id="GO:0016747">
    <property type="term" value="F:acyltransferase activity, transferring groups other than amino-acyl groups"/>
    <property type="evidence" value="ECO:0007669"/>
    <property type="project" value="InterPro"/>
</dbReference>
<feature type="transmembrane region" description="Helical" evidence="1">
    <location>
        <begin position="56"/>
        <end position="79"/>
    </location>
</feature>
<dbReference type="AlphaFoldDB" id="A0A9X9WP72"/>
<reference evidence="4" key="1">
    <citation type="submission" date="2020-01" db="EMBL/GenBank/DDBJ databases">
        <authorList>
            <person name="Rat A."/>
        </authorList>
    </citation>
    <scope>NUCLEOTIDE SEQUENCE</scope>
    <source>
        <strain evidence="4">LMG 31161</strain>
    </source>
</reference>
<dbReference type="Proteomes" id="UP000746741">
    <property type="component" value="Unassembled WGS sequence"/>
</dbReference>
<gene>
    <name evidence="5" type="ORF">GWK15_25030</name>
    <name evidence="4" type="ORF">GXW75_22955</name>
</gene>